<keyword evidence="3" id="KW-1185">Reference proteome</keyword>
<dbReference type="Proteomes" id="UP000240486">
    <property type="component" value="Segment"/>
</dbReference>
<dbReference type="Pfam" id="PF23972">
    <property type="entry name" value="DUF7298"/>
    <property type="match status" value="1"/>
</dbReference>
<accession>A0A2H4PGN0</accession>
<reference evidence="2 3" key="1">
    <citation type="submission" date="2017-10" db="EMBL/GenBank/DDBJ databases">
        <authorList>
            <person name="Sulaiman A."/>
            <person name="Sivoravong A."/>
            <person name="Swapan B."/>
            <person name="Layton S.R."/>
            <person name="Kim T."/>
            <person name="Hughes L.E."/>
            <person name="Garlena R.A."/>
            <person name="Russell D.A."/>
            <person name="Pope W.H."/>
            <person name="Jacobs-Sera D."/>
            <person name="Hendrix R.W."/>
            <person name="Hatfull G.F."/>
        </authorList>
    </citation>
    <scope>NUCLEOTIDE SEQUENCE [LARGE SCALE GENOMIC DNA]</scope>
</reference>
<organism evidence="2 3">
    <name type="scientific">Streptomyces phage Alsaber</name>
    <dbReference type="NCBI Taxonomy" id="2053672"/>
    <lineage>
        <taxon>Viruses</taxon>
        <taxon>Duplodnaviria</taxon>
        <taxon>Heunggongvirae</taxon>
        <taxon>Uroviricota</taxon>
        <taxon>Caudoviricetes</taxon>
        <taxon>Arquatrovirinae</taxon>
        <taxon>Camvirus</taxon>
        <taxon>Camvirus alsaber</taxon>
    </lineage>
</organism>
<name>A0A2H4PGN0_9CAUD</name>
<dbReference type="EMBL" id="MG298964">
    <property type="protein sequence ID" value="ATW61299.1"/>
    <property type="molecule type" value="Genomic_DNA"/>
</dbReference>
<evidence type="ECO:0000313" key="3">
    <source>
        <dbReference type="Proteomes" id="UP000240486"/>
    </source>
</evidence>
<proteinExistence type="predicted"/>
<gene>
    <name evidence="2" type="ORF">SEA_ALSABER_24</name>
</gene>
<dbReference type="InterPro" id="IPR055722">
    <property type="entry name" value="DUF7298"/>
</dbReference>
<feature type="domain" description="DUF7298" evidence="1">
    <location>
        <begin position="1"/>
        <end position="168"/>
    </location>
</feature>
<evidence type="ECO:0000313" key="2">
    <source>
        <dbReference type="EMBL" id="ATW61299.1"/>
    </source>
</evidence>
<protein>
    <recommendedName>
        <fullName evidence="1">DUF7298 domain-containing protein</fullName>
    </recommendedName>
</protein>
<sequence length="171" mass="17735">MGAGLYPPPINLTAPRGTKAFAFVTSTAYVGDTETRAYLTTWKAEASRLYRVQLNIGSVDADAVGDVSSVADHGSKNSAIIRGRWAAGTDATVTSTDAGYMLASVFDDDSQFSSGTTVTWHIGGAPAGDIAWAVTLKAYKPAATYGSIRLLSTGAASSLTVEDVGPWPVVP</sequence>
<evidence type="ECO:0000259" key="1">
    <source>
        <dbReference type="Pfam" id="PF23972"/>
    </source>
</evidence>